<evidence type="ECO:0000313" key="1">
    <source>
        <dbReference type="EMBL" id="KAH7282169.1"/>
    </source>
</evidence>
<evidence type="ECO:0000313" key="2">
    <source>
        <dbReference type="Proteomes" id="UP000825935"/>
    </source>
</evidence>
<name>A0A8T2QE71_CERRI</name>
<sequence>MGDQRRLGSFLTTTYERRERSLEPTHQPRVSTKQTITQFFQRAKQHPRGPSIGLTLNKIVAQRARRRPRMGGYHRPRLYQEDISRIRTAYDHMMEHGHTTTPWVVFLQEALRPPPMYHILHPPLPITSS</sequence>
<dbReference type="Proteomes" id="UP000825935">
    <property type="component" value="Chromosome 35"/>
</dbReference>
<dbReference type="AlphaFoldDB" id="A0A8T2QE71"/>
<dbReference type="EMBL" id="CM035440">
    <property type="protein sequence ID" value="KAH7282169.1"/>
    <property type="molecule type" value="Genomic_DNA"/>
</dbReference>
<reference evidence="1" key="1">
    <citation type="submission" date="2021-08" db="EMBL/GenBank/DDBJ databases">
        <title>WGS assembly of Ceratopteris richardii.</title>
        <authorList>
            <person name="Marchant D.B."/>
            <person name="Chen G."/>
            <person name="Jenkins J."/>
            <person name="Shu S."/>
            <person name="Leebens-Mack J."/>
            <person name="Grimwood J."/>
            <person name="Schmutz J."/>
            <person name="Soltis P."/>
            <person name="Soltis D."/>
            <person name="Chen Z.-H."/>
        </authorList>
    </citation>
    <scope>NUCLEOTIDE SEQUENCE</scope>
    <source>
        <strain evidence="1">Whitten #5841</strain>
        <tissue evidence="1">Leaf</tissue>
    </source>
</reference>
<organism evidence="1 2">
    <name type="scientific">Ceratopteris richardii</name>
    <name type="common">Triangle waterfern</name>
    <dbReference type="NCBI Taxonomy" id="49495"/>
    <lineage>
        <taxon>Eukaryota</taxon>
        <taxon>Viridiplantae</taxon>
        <taxon>Streptophyta</taxon>
        <taxon>Embryophyta</taxon>
        <taxon>Tracheophyta</taxon>
        <taxon>Polypodiopsida</taxon>
        <taxon>Polypodiidae</taxon>
        <taxon>Polypodiales</taxon>
        <taxon>Pteridineae</taxon>
        <taxon>Pteridaceae</taxon>
        <taxon>Parkerioideae</taxon>
        <taxon>Ceratopteris</taxon>
    </lineage>
</organism>
<comment type="caution">
    <text evidence="1">The sequence shown here is derived from an EMBL/GenBank/DDBJ whole genome shotgun (WGS) entry which is preliminary data.</text>
</comment>
<proteinExistence type="predicted"/>
<keyword evidence="2" id="KW-1185">Reference proteome</keyword>
<gene>
    <name evidence="1" type="ORF">KP509_35G016300</name>
</gene>
<protein>
    <submittedName>
        <fullName evidence="1">Uncharacterized protein</fullName>
    </submittedName>
</protein>
<accession>A0A8T2QE71</accession>